<reference evidence="1 2" key="1">
    <citation type="submission" date="2018-02" db="EMBL/GenBank/DDBJ databases">
        <title>Subsurface microbial communities from deep shales in Ohio and West Virginia, USA.</title>
        <authorList>
            <person name="Wrighton K."/>
        </authorList>
    </citation>
    <scope>NUCLEOTIDE SEQUENCE [LARGE SCALE GENOMIC DNA]</scope>
    <source>
        <strain evidence="1 2">OWC-G53F</strain>
    </source>
</reference>
<dbReference type="EMBL" id="PTIY01000009">
    <property type="protein sequence ID" value="PPK70084.1"/>
    <property type="molecule type" value="Genomic_DNA"/>
</dbReference>
<evidence type="ECO:0000313" key="2">
    <source>
        <dbReference type="Proteomes" id="UP000238071"/>
    </source>
</evidence>
<accession>A0A2S6GXX5</accession>
<sequence>MGNRQRSRLLPGKLTAAMSFVNPVNKSFCLEQVCESNYQKLLKLIPDLMAFKETAIGLAPHHTTLHLDIIERTPYTMTVELSHCFNRNKEAYLAPAVKIRVYLDAQLAEVLSDHVRAGVTQVFKDPGLSLEIMNYKWRLNYFLQKWLDHCLKKDYLFSADEATEALA</sequence>
<dbReference type="AlphaFoldDB" id="A0A2S6GXX5"/>
<dbReference type="PANTHER" id="PTHR38774">
    <property type="entry name" value="CYTOPLASMIC PROTEIN-RELATED"/>
    <property type="match status" value="1"/>
</dbReference>
<dbReference type="PANTHER" id="PTHR38774:SF1">
    <property type="entry name" value="CYTOPLASMIC PROTEIN"/>
    <property type="match status" value="1"/>
</dbReference>
<dbReference type="Proteomes" id="UP000238071">
    <property type="component" value="Unassembled WGS sequence"/>
</dbReference>
<evidence type="ECO:0008006" key="3">
    <source>
        <dbReference type="Google" id="ProtNLM"/>
    </source>
</evidence>
<proteinExistence type="predicted"/>
<organism evidence="1 2">
    <name type="scientific">Methylobacter tundripaludum</name>
    <dbReference type="NCBI Taxonomy" id="173365"/>
    <lineage>
        <taxon>Bacteria</taxon>
        <taxon>Pseudomonadati</taxon>
        <taxon>Pseudomonadota</taxon>
        <taxon>Gammaproteobacteria</taxon>
        <taxon>Methylococcales</taxon>
        <taxon>Methylococcaceae</taxon>
        <taxon>Methylobacter</taxon>
    </lineage>
</organism>
<dbReference type="Pfam" id="PF06853">
    <property type="entry name" value="DUF1249"/>
    <property type="match status" value="1"/>
</dbReference>
<keyword evidence="2" id="KW-1185">Reference proteome</keyword>
<dbReference type="InterPro" id="IPR009659">
    <property type="entry name" value="DUF1249"/>
</dbReference>
<gene>
    <name evidence="1" type="ORF">B0F88_109186</name>
</gene>
<name>A0A2S6GXX5_9GAMM</name>
<protein>
    <recommendedName>
        <fullName evidence="3">DUF1249 domain-containing protein</fullName>
    </recommendedName>
</protein>
<evidence type="ECO:0000313" key="1">
    <source>
        <dbReference type="EMBL" id="PPK70084.1"/>
    </source>
</evidence>
<comment type="caution">
    <text evidence="1">The sequence shown here is derived from an EMBL/GenBank/DDBJ whole genome shotgun (WGS) entry which is preliminary data.</text>
</comment>